<evidence type="ECO:0000259" key="9">
    <source>
        <dbReference type="Pfam" id="PF23559"/>
    </source>
</evidence>
<gene>
    <name evidence="11" type="ORF">ZIOFF_041987</name>
</gene>
<dbReference type="Pfam" id="PF13855">
    <property type="entry name" value="LRR_8"/>
    <property type="match status" value="1"/>
</dbReference>
<feature type="domain" description="NB-ARC" evidence="7">
    <location>
        <begin position="193"/>
        <end position="349"/>
    </location>
</feature>
<dbReference type="Pfam" id="PF00931">
    <property type="entry name" value="NB-ARC"/>
    <property type="match status" value="1"/>
</dbReference>
<comment type="caution">
    <text evidence="11">The sequence shown here is derived from an EMBL/GenBank/DDBJ whole genome shotgun (WGS) entry which is preliminary data.</text>
</comment>
<dbReference type="PANTHER" id="PTHR36766">
    <property type="entry name" value="PLANT BROAD-SPECTRUM MILDEW RESISTANCE PROTEIN RPW8"/>
    <property type="match status" value="1"/>
</dbReference>
<dbReference type="AlphaFoldDB" id="A0A8J5G7T5"/>
<dbReference type="FunFam" id="3.40.50.300:FF:001091">
    <property type="entry name" value="Probable disease resistance protein At1g61300"/>
    <property type="match status" value="1"/>
</dbReference>
<dbReference type="GO" id="GO:0043531">
    <property type="term" value="F:ADP binding"/>
    <property type="evidence" value="ECO:0007669"/>
    <property type="project" value="InterPro"/>
</dbReference>
<dbReference type="InterPro" id="IPR002182">
    <property type="entry name" value="NB-ARC"/>
</dbReference>
<evidence type="ECO:0000256" key="2">
    <source>
        <dbReference type="ARBA" id="ARBA00022614"/>
    </source>
</evidence>
<keyword evidence="12" id="KW-1185">Reference proteome</keyword>
<feature type="domain" description="Disease resistance N-terminal" evidence="8">
    <location>
        <begin position="22"/>
        <end position="97"/>
    </location>
</feature>
<dbReference type="PROSITE" id="PS51450">
    <property type="entry name" value="LRR"/>
    <property type="match status" value="1"/>
</dbReference>
<dbReference type="Pfam" id="PF18052">
    <property type="entry name" value="Rx_N"/>
    <property type="match status" value="1"/>
</dbReference>
<dbReference type="InterPro" id="IPR041118">
    <property type="entry name" value="Rx_N"/>
</dbReference>
<evidence type="ECO:0000256" key="4">
    <source>
        <dbReference type="ARBA" id="ARBA00022741"/>
    </source>
</evidence>
<protein>
    <submittedName>
        <fullName evidence="11">Uncharacterized protein</fullName>
    </submittedName>
</protein>
<evidence type="ECO:0000256" key="6">
    <source>
        <dbReference type="ARBA" id="ARBA00022840"/>
    </source>
</evidence>
<evidence type="ECO:0000313" key="11">
    <source>
        <dbReference type="EMBL" id="KAG6502098.1"/>
    </source>
</evidence>
<evidence type="ECO:0000259" key="8">
    <source>
        <dbReference type="Pfam" id="PF18052"/>
    </source>
</evidence>
<dbReference type="InterPro" id="IPR001611">
    <property type="entry name" value="Leu-rich_rpt"/>
</dbReference>
<dbReference type="Pfam" id="PF25019">
    <property type="entry name" value="LRR_R13L1-DRL21"/>
    <property type="match status" value="1"/>
</dbReference>
<dbReference type="InterPro" id="IPR058922">
    <property type="entry name" value="WHD_DRP"/>
</dbReference>
<dbReference type="GO" id="GO:0006952">
    <property type="term" value="P:defense response"/>
    <property type="evidence" value="ECO:0007669"/>
    <property type="project" value="UniProtKB-KW"/>
</dbReference>
<keyword evidence="5" id="KW-0611">Plant defense</keyword>
<evidence type="ECO:0000256" key="1">
    <source>
        <dbReference type="ARBA" id="ARBA00008894"/>
    </source>
</evidence>
<keyword evidence="6" id="KW-0067">ATP-binding</keyword>
<keyword evidence="3" id="KW-0677">Repeat</keyword>
<dbReference type="GO" id="GO:0005524">
    <property type="term" value="F:ATP binding"/>
    <property type="evidence" value="ECO:0007669"/>
    <property type="project" value="UniProtKB-KW"/>
</dbReference>
<accession>A0A8J5G7T5</accession>
<evidence type="ECO:0000259" key="10">
    <source>
        <dbReference type="Pfam" id="PF25019"/>
    </source>
</evidence>
<dbReference type="OrthoDB" id="774413at2759"/>
<keyword evidence="4" id="KW-0547">Nucleotide-binding</keyword>
<reference evidence="11 12" key="1">
    <citation type="submission" date="2020-08" db="EMBL/GenBank/DDBJ databases">
        <title>Plant Genome Project.</title>
        <authorList>
            <person name="Zhang R.-G."/>
        </authorList>
    </citation>
    <scope>NUCLEOTIDE SEQUENCE [LARGE SCALE GENOMIC DNA]</scope>
    <source>
        <tissue evidence="11">Rhizome</tissue>
    </source>
</reference>
<keyword evidence="2" id="KW-0433">Leucine-rich repeat</keyword>
<evidence type="ECO:0000313" key="12">
    <source>
        <dbReference type="Proteomes" id="UP000734854"/>
    </source>
</evidence>
<evidence type="ECO:0000256" key="3">
    <source>
        <dbReference type="ARBA" id="ARBA00022737"/>
    </source>
</evidence>
<dbReference type="Pfam" id="PF23559">
    <property type="entry name" value="WHD_DRP"/>
    <property type="match status" value="1"/>
</dbReference>
<proteinExistence type="inferred from homology"/>
<organism evidence="11 12">
    <name type="scientific">Zingiber officinale</name>
    <name type="common">Ginger</name>
    <name type="synonym">Amomum zingiber</name>
    <dbReference type="NCBI Taxonomy" id="94328"/>
    <lineage>
        <taxon>Eukaryota</taxon>
        <taxon>Viridiplantae</taxon>
        <taxon>Streptophyta</taxon>
        <taxon>Embryophyta</taxon>
        <taxon>Tracheophyta</taxon>
        <taxon>Spermatophyta</taxon>
        <taxon>Magnoliopsida</taxon>
        <taxon>Liliopsida</taxon>
        <taxon>Zingiberales</taxon>
        <taxon>Zingiberaceae</taxon>
        <taxon>Zingiber</taxon>
    </lineage>
</organism>
<name>A0A8J5G7T5_ZINOF</name>
<evidence type="ECO:0000259" key="7">
    <source>
        <dbReference type="Pfam" id="PF00931"/>
    </source>
</evidence>
<sequence>MEGALVAATRFVADKAAILFQLDEKLKAMTDIEEKMENIKELSTIIDMVIEDVESHTLNKDAVKDWLRKLKYLAYDLEDVMDCYDTEALRRQRSSISSFEPVRDFFSSNNQIVFTSRMSDMIKAVTNSLDSILRQKSFLPNLPQSSSHMSLKPYRETHSRNSFDVIGREIEKDMIVGMLTKDDDDDDDESSHGTLKVIAIVGMGGLGKTTLAQLVFNDARVKDHFESSRLWTVVGAEFDLAKIMKSVLELATSASVNISQIDLVRQNLEKALSGKRFLLVLDDVWNEDPFAWGKLKAALTCGTRGSRILVTTRSQQVSSIMGSSNTIHQIQQLSGDDCLYLFQQFAFGDQAVDQNLMEIGEKIAKKCGGVPLAAISLGSMLRITRDETYWSSVLNSEIWQLGNEEDQVLAVLKLSYDTLPLRSKKCFAFASLFSKNDIMAKDELIKLWIANGFVRSEGNFNAETAGDRVFDDLVLRSFFLLVPSQDVTRCTMHDLMHDLARSVSADVYWNSEQDSVENIGKRTYHLKISQSEESSMTHVLGKKPLYLRTFMSRRVYSPLRTNMFEGFLELKFLRSIDLPCNGIIEVPTSIGNLIHLRYLNLSRNGIKVLPDSITLLPNLQYLDLSFNEELQELPEELGNMQSLRELDCRHLDFQKLLPLFSHIQNIQDLDLLRALSHFNFGLTHMPCGLSRLTNLQSLGAFYAGDRTGACSIIELEDLKLHGEMNIIFSKDFTNYSCGGRKILKNKDLSELRLEFNGSERYDKEMLDDLCPNKSLKKLSICNYGSRQYPAWLMESQLSNFVEVSLKNCRGCEHIPPFGNLQFLKKLDLRSMNGITHMGVEFHGHGGFPSLQELILNELYNLEEWLESHGVDELFPKLQSLKIFACPRLKSMPRLPTIQYLDIFWCSGNLLSCVGRLTSLSLLRLVDMDDMTSLPNGCIRNLTSLTTFEIQGCKQLQCLPGDEMQHLEMIRSLTIYRFNNLASFPSEVGCLGSLRSLSLRGCPSIKVQPEVLVQILNSLHKFQIEICHKNVDIRRQLQHLHTLKELFITGVHGRYKNHSYIGRNNATQLGICCCDELESLITAEPTSNVLEELYIDEIFKLTTLPDWLRHLESLRVLSIHNCSELGLLPRGLKNLPILETLRVSNCLQLKRRCEREIGEDWPIISHLPFIDIS</sequence>
<dbReference type="EMBL" id="JACMSC010000011">
    <property type="protein sequence ID" value="KAG6502098.1"/>
    <property type="molecule type" value="Genomic_DNA"/>
</dbReference>
<feature type="domain" description="Disease resistance protein winged helix" evidence="9">
    <location>
        <begin position="432"/>
        <end position="500"/>
    </location>
</feature>
<dbReference type="Proteomes" id="UP000734854">
    <property type="component" value="Unassembled WGS sequence"/>
</dbReference>
<comment type="similarity">
    <text evidence="1">Belongs to the disease resistance NB-LRR family.</text>
</comment>
<dbReference type="PANTHER" id="PTHR36766:SF70">
    <property type="entry name" value="DISEASE RESISTANCE PROTEIN RGA4"/>
    <property type="match status" value="1"/>
</dbReference>
<evidence type="ECO:0000256" key="5">
    <source>
        <dbReference type="ARBA" id="ARBA00022821"/>
    </source>
</evidence>
<dbReference type="SMART" id="SM00369">
    <property type="entry name" value="LRR_TYP"/>
    <property type="match status" value="2"/>
</dbReference>
<dbReference type="InterPro" id="IPR056789">
    <property type="entry name" value="LRR_R13L1-DRL21"/>
</dbReference>
<feature type="domain" description="R13L1/DRL21-like LRR repeat region" evidence="10">
    <location>
        <begin position="713"/>
        <end position="831"/>
    </location>
</feature>
<dbReference type="InterPro" id="IPR003591">
    <property type="entry name" value="Leu-rich_rpt_typical-subtyp"/>
</dbReference>